<dbReference type="Proteomes" id="UP000604475">
    <property type="component" value="Unassembled WGS sequence"/>
</dbReference>
<evidence type="ECO:0000256" key="2">
    <source>
        <dbReference type="SAM" id="Phobius"/>
    </source>
</evidence>
<name>A0A937RIZ5_9ACTN</name>
<feature type="transmembrane region" description="Helical" evidence="2">
    <location>
        <begin position="376"/>
        <end position="396"/>
    </location>
</feature>
<proteinExistence type="predicted"/>
<gene>
    <name evidence="3" type="ORF">I7412_22205</name>
</gene>
<accession>A0A937RIZ5</accession>
<feature type="region of interest" description="Disordered" evidence="1">
    <location>
        <begin position="1"/>
        <end position="54"/>
    </location>
</feature>
<dbReference type="RefSeq" id="WP_203006253.1">
    <property type="nucleotide sequence ID" value="NZ_JADWYU010000232.1"/>
</dbReference>
<protein>
    <submittedName>
        <fullName evidence="3">Uncharacterized protein</fullName>
    </submittedName>
</protein>
<feature type="region of interest" description="Disordered" evidence="1">
    <location>
        <begin position="195"/>
        <end position="259"/>
    </location>
</feature>
<dbReference type="EMBL" id="JAEACQ010000238">
    <property type="protein sequence ID" value="MBL7629830.1"/>
    <property type="molecule type" value="Genomic_DNA"/>
</dbReference>
<feature type="transmembrane region" description="Helical" evidence="2">
    <location>
        <begin position="320"/>
        <end position="339"/>
    </location>
</feature>
<evidence type="ECO:0000313" key="4">
    <source>
        <dbReference type="Proteomes" id="UP000604475"/>
    </source>
</evidence>
<sequence length="410" mass="41235">MADQDRIVPWYPDVSGAGYDPVGGALAEDPSGRADGYDGLEPADGLDGPGGFHAADDFEAADGFGGLAEPAVVRQVPPPLALGVSARWEEPVDGPGGAVGWTGVGAGADPAELDPRVAARRFAALLTDADRARGERAALLAAGREETAAKAERYREAAGDVRGQVRQVWRQVAESLAPFGVDDLEQVRASAPDLEAIPGIGPGGAGRARPALGRGHGRARDADPPPARRRRAPVDDPAAADLPAGARGGGHHGATAGGESLDLHSELDEARRQCMRALATAAELRGVQRASSPLSIGLVTAGACLLAAALTVVARVFLGTAGLPCLVAGLLVGAGVVSVGTDGGPKAALRAALLAAGAAGGVVLATVRLADQDPVGIILSLVALAAAIRFGLGFGAPKADKVDKPVARRR</sequence>
<feature type="transmembrane region" description="Helical" evidence="2">
    <location>
        <begin position="351"/>
        <end position="370"/>
    </location>
</feature>
<keyword evidence="4" id="KW-1185">Reference proteome</keyword>
<evidence type="ECO:0000313" key="3">
    <source>
        <dbReference type="EMBL" id="MBL7629830.1"/>
    </source>
</evidence>
<dbReference type="AlphaFoldDB" id="A0A937RIZ5"/>
<feature type="compositionally biased region" description="Low complexity" evidence="1">
    <location>
        <begin position="235"/>
        <end position="245"/>
    </location>
</feature>
<keyword evidence="2" id="KW-0812">Transmembrane</keyword>
<organism evidence="3 4">
    <name type="scientific">Frankia nepalensis</name>
    <dbReference type="NCBI Taxonomy" id="1836974"/>
    <lineage>
        <taxon>Bacteria</taxon>
        <taxon>Bacillati</taxon>
        <taxon>Actinomycetota</taxon>
        <taxon>Actinomycetes</taxon>
        <taxon>Frankiales</taxon>
        <taxon>Frankiaceae</taxon>
        <taxon>Frankia</taxon>
    </lineage>
</organism>
<feature type="compositionally biased region" description="Gly residues" evidence="1">
    <location>
        <begin position="246"/>
        <end position="256"/>
    </location>
</feature>
<keyword evidence="2" id="KW-0472">Membrane</keyword>
<reference evidence="3" key="1">
    <citation type="submission" date="2020-12" db="EMBL/GenBank/DDBJ databases">
        <title>Genomic characterization of non-nitrogen-fixing Frankia strains.</title>
        <authorList>
            <person name="Carlos-Shanley C."/>
            <person name="Guerra T."/>
            <person name="Hahn D."/>
        </authorList>
    </citation>
    <scope>NUCLEOTIDE SEQUENCE</scope>
    <source>
        <strain evidence="3">CN6</strain>
    </source>
</reference>
<evidence type="ECO:0000256" key="1">
    <source>
        <dbReference type="SAM" id="MobiDB-lite"/>
    </source>
</evidence>
<comment type="caution">
    <text evidence="3">The sequence shown here is derived from an EMBL/GenBank/DDBJ whole genome shotgun (WGS) entry which is preliminary data.</text>
</comment>
<keyword evidence="2" id="KW-1133">Transmembrane helix</keyword>
<feature type="transmembrane region" description="Helical" evidence="2">
    <location>
        <begin position="294"/>
        <end position="314"/>
    </location>
</feature>